<evidence type="ECO:0000256" key="4">
    <source>
        <dbReference type="ARBA" id="ARBA00022840"/>
    </source>
</evidence>
<reference evidence="9" key="1">
    <citation type="submission" date="2019-03" db="EMBL/GenBank/DDBJ databases">
        <title>Single cell metagenomics reveals metabolic interactions within the superorganism composed of flagellate Streblomastix strix and complex community of Bacteroidetes bacteria on its surface.</title>
        <authorList>
            <person name="Treitli S.C."/>
            <person name="Kolisko M."/>
            <person name="Husnik F."/>
            <person name="Keeling P."/>
            <person name="Hampl V."/>
        </authorList>
    </citation>
    <scope>NUCLEOTIDE SEQUENCE</scope>
    <source>
        <strain evidence="9">STM</strain>
    </source>
</reference>
<proteinExistence type="inferred from homology"/>
<dbReference type="GO" id="GO:0000049">
    <property type="term" value="F:tRNA binding"/>
    <property type="evidence" value="ECO:0007669"/>
    <property type="project" value="InterPro"/>
</dbReference>
<dbReference type="GO" id="GO:0004818">
    <property type="term" value="F:glutamate-tRNA ligase activity"/>
    <property type="evidence" value="ECO:0007669"/>
    <property type="project" value="UniProtKB-EC"/>
</dbReference>
<feature type="domain" description="Aminoacyl-tRNA synthetase class I anticodon-binding" evidence="8">
    <location>
        <begin position="107"/>
        <end position="249"/>
    </location>
</feature>
<keyword evidence="3" id="KW-0547">Nucleotide-binding</keyword>
<comment type="similarity">
    <text evidence="1">Belongs to the class-I aminoacyl-tRNA synthetase family. Glutamate--tRNA ligase type 1 subfamily.</text>
</comment>
<dbReference type="EMBL" id="SNRY01002328">
    <property type="protein sequence ID" value="KAA6325613.1"/>
    <property type="molecule type" value="Genomic_DNA"/>
</dbReference>
<evidence type="ECO:0000256" key="3">
    <source>
        <dbReference type="ARBA" id="ARBA00022741"/>
    </source>
</evidence>
<dbReference type="Pfam" id="PF19269">
    <property type="entry name" value="Anticodon_2"/>
    <property type="match status" value="1"/>
</dbReference>
<feature type="domain" description="Glutamyl/glutaminyl-tRNA synthetase class Ib catalytic" evidence="7">
    <location>
        <begin position="12"/>
        <end position="92"/>
    </location>
</feature>
<gene>
    <name evidence="9" type="ORF">EZS27_025198</name>
</gene>
<organism evidence="9">
    <name type="scientific">termite gut metagenome</name>
    <dbReference type="NCBI Taxonomy" id="433724"/>
    <lineage>
        <taxon>unclassified sequences</taxon>
        <taxon>metagenomes</taxon>
        <taxon>organismal metagenomes</taxon>
    </lineage>
</organism>
<name>A0A5J4QYW2_9ZZZZ</name>
<evidence type="ECO:0000259" key="8">
    <source>
        <dbReference type="Pfam" id="PF19269"/>
    </source>
</evidence>
<dbReference type="GO" id="GO:0005524">
    <property type="term" value="F:ATP binding"/>
    <property type="evidence" value="ECO:0007669"/>
    <property type="project" value="UniProtKB-KW"/>
</dbReference>
<dbReference type="SUPFAM" id="SSF52374">
    <property type="entry name" value="Nucleotidylyl transferase"/>
    <property type="match status" value="1"/>
</dbReference>
<sequence length="253" mass="29260">AHLPLLLKPEGNGKLSKRDGDRFGFPVFPLLWETSLGYRESGYLPEAVINFLALLGWNPGEDKEIMTMDELIRLFDLNRCSKSGAQFDYKKCIWFNHQYIQQKPNEELAALFLPILEKQGVNASFDKVITVIGMTKERINFIEELWNISSYFFVAPMQYDEKAVKKRWREDSARCMTELFEVLQSLNNFSSQEQEKTVMNWIVQKGYHTGDIMNAFRLALVGESKGPHLFDITHVIGKEETLTRIKRAITALK</sequence>
<dbReference type="Gene3D" id="1.10.1160.10">
    <property type="entry name" value="Glutamyl-trna Synthetase, Domain 2"/>
    <property type="match status" value="1"/>
</dbReference>
<feature type="non-terminal residue" evidence="9">
    <location>
        <position position="1"/>
    </location>
</feature>
<comment type="caution">
    <text evidence="9">The sequence shown here is derived from an EMBL/GenBank/DDBJ whole genome shotgun (WGS) entry which is preliminary data.</text>
</comment>
<dbReference type="AlphaFoldDB" id="A0A5J4QYW2"/>
<protein>
    <submittedName>
        <fullName evidence="9">Glutamate--tRNA ligase</fullName>
        <ecNumber evidence="9">6.1.1.17</ecNumber>
    </submittedName>
</protein>
<evidence type="ECO:0000313" key="9">
    <source>
        <dbReference type="EMBL" id="KAA6325613.1"/>
    </source>
</evidence>
<dbReference type="PANTHER" id="PTHR43311:SF2">
    <property type="entry name" value="GLUTAMATE--TRNA LIGASE, MITOCHONDRIAL-RELATED"/>
    <property type="match status" value="1"/>
</dbReference>
<evidence type="ECO:0000256" key="1">
    <source>
        <dbReference type="ARBA" id="ARBA00007894"/>
    </source>
</evidence>
<dbReference type="EC" id="6.1.1.17" evidence="9"/>
<keyword evidence="6" id="KW-0030">Aminoacyl-tRNA synthetase</keyword>
<evidence type="ECO:0000256" key="5">
    <source>
        <dbReference type="ARBA" id="ARBA00022917"/>
    </source>
</evidence>
<dbReference type="InterPro" id="IPR020058">
    <property type="entry name" value="Glu/Gln-tRNA-synth_Ib_cat-dom"/>
</dbReference>
<evidence type="ECO:0000256" key="2">
    <source>
        <dbReference type="ARBA" id="ARBA00022598"/>
    </source>
</evidence>
<dbReference type="InterPro" id="IPR020061">
    <property type="entry name" value="Glu_tRNA_lig_a-bdl"/>
</dbReference>
<evidence type="ECO:0000256" key="6">
    <source>
        <dbReference type="ARBA" id="ARBA00023146"/>
    </source>
</evidence>
<dbReference type="Gene3D" id="1.10.10.350">
    <property type="match status" value="1"/>
</dbReference>
<dbReference type="InterPro" id="IPR020751">
    <property type="entry name" value="aa-tRNA-synth_I_codon-bd_sub2"/>
</dbReference>
<dbReference type="GO" id="GO:0006424">
    <property type="term" value="P:glutamyl-tRNA aminoacylation"/>
    <property type="evidence" value="ECO:0007669"/>
    <property type="project" value="TreeGrafter"/>
</dbReference>
<keyword evidence="2 9" id="KW-0436">Ligase</keyword>
<dbReference type="PANTHER" id="PTHR43311">
    <property type="entry name" value="GLUTAMATE--TRNA LIGASE"/>
    <property type="match status" value="1"/>
</dbReference>
<dbReference type="InterPro" id="IPR008925">
    <property type="entry name" value="aa_tRNA-synth_I_cd-bd_sf"/>
</dbReference>
<accession>A0A5J4QYW2</accession>
<dbReference type="Pfam" id="PF00749">
    <property type="entry name" value="tRNA-synt_1c"/>
    <property type="match status" value="1"/>
</dbReference>
<dbReference type="GO" id="GO:0005829">
    <property type="term" value="C:cytosol"/>
    <property type="evidence" value="ECO:0007669"/>
    <property type="project" value="TreeGrafter"/>
</dbReference>
<keyword evidence="4" id="KW-0067">ATP-binding</keyword>
<dbReference type="SUPFAM" id="SSF48163">
    <property type="entry name" value="An anticodon-binding domain of class I aminoacyl-tRNA synthetases"/>
    <property type="match status" value="1"/>
</dbReference>
<keyword evidence="5" id="KW-0648">Protein biosynthesis</keyword>
<dbReference type="InterPro" id="IPR045462">
    <property type="entry name" value="aa-tRNA-synth_I_cd-bd"/>
</dbReference>
<evidence type="ECO:0000259" key="7">
    <source>
        <dbReference type="Pfam" id="PF00749"/>
    </source>
</evidence>
<dbReference type="InterPro" id="IPR049940">
    <property type="entry name" value="GluQ/Sye"/>
</dbReference>